<dbReference type="Gene3D" id="3.40.50.150">
    <property type="entry name" value="Vaccinia Virus protein VP39"/>
    <property type="match status" value="1"/>
</dbReference>
<protein>
    <recommendedName>
        <fullName evidence="4">SAM-dependent methyltransferase</fullName>
    </recommendedName>
</protein>
<evidence type="ECO:0000313" key="3">
    <source>
        <dbReference type="Proteomes" id="UP000656881"/>
    </source>
</evidence>
<dbReference type="Proteomes" id="UP000656881">
    <property type="component" value="Unassembled WGS sequence"/>
</dbReference>
<accession>A0ABQ2MR95</accession>
<organism evidence="2 3">
    <name type="scientific">Streptomyces lasiicapitis</name>
    <dbReference type="NCBI Taxonomy" id="1923961"/>
    <lineage>
        <taxon>Bacteria</taxon>
        <taxon>Bacillati</taxon>
        <taxon>Actinomycetota</taxon>
        <taxon>Actinomycetes</taxon>
        <taxon>Kitasatosporales</taxon>
        <taxon>Streptomycetaceae</taxon>
        <taxon>Streptomyces</taxon>
    </lineage>
</organism>
<evidence type="ECO:0000313" key="2">
    <source>
        <dbReference type="EMBL" id="GGO56571.1"/>
    </source>
</evidence>
<feature type="region of interest" description="Disordered" evidence="1">
    <location>
        <begin position="260"/>
        <end position="280"/>
    </location>
</feature>
<dbReference type="PIRSF" id="PIRSF017393">
    <property type="entry name" value="MTase_SAV2177"/>
    <property type="match status" value="1"/>
</dbReference>
<name>A0ABQ2MR95_9ACTN</name>
<evidence type="ECO:0000256" key="1">
    <source>
        <dbReference type="SAM" id="MobiDB-lite"/>
    </source>
</evidence>
<comment type="caution">
    <text evidence="2">The sequence shown here is derived from an EMBL/GenBank/DDBJ whole genome shotgun (WGS) entry which is preliminary data.</text>
</comment>
<dbReference type="Pfam" id="PF04672">
    <property type="entry name" value="Methyltransf_19"/>
    <property type="match status" value="1"/>
</dbReference>
<dbReference type="InterPro" id="IPR029063">
    <property type="entry name" value="SAM-dependent_MTases_sf"/>
</dbReference>
<keyword evidence="3" id="KW-1185">Reference proteome</keyword>
<dbReference type="EMBL" id="BMNG01000019">
    <property type="protein sequence ID" value="GGO56571.1"/>
    <property type="molecule type" value="Genomic_DNA"/>
</dbReference>
<reference evidence="3" key="1">
    <citation type="journal article" date="2019" name="Int. J. Syst. Evol. Microbiol.">
        <title>The Global Catalogue of Microorganisms (GCM) 10K type strain sequencing project: providing services to taxonomists for standard genome sequencing and annotation.</title>
        <authorList>
            <consortium name="The Broad Institute Genomics Platform"/>
            <consortium name="The Broad Institute Genome Sequencing Center for Infectious Disease"/>
            <person name="Wu L."/>
            <person name="Ma J."/>
        </authorList>
    </citation>
    <scope>NUCLEOTIDE SEQUENCE [LARGE SCALE GENOMIC DNA]</scope>
    <source>
        <strain evidence="3">CGMCC 4.7349</strain>
    </source>
</reference>
<proteinExistence type="predicted"/>
<dbReference type="SUPFAM" id="SSF53335">
    <property type="entry name" value="S-adenosyl-L-methionine-dependent methyltransferases"/>
    <property type="match status" value="1"/>
</dbReference>
<dbReference type="InterPro" id="IPR006764">
    <property type="entry name" value="SAM_dep_MeTrfase_SAV2177_type"/>
</dbReference>
<sequence>MNAENLGNTASTQHNDITGADRIRTDVAHNARVWNYWLGGKDNYPVDRAVAEQVVEMFPGIGEVARADRAFLGRAVAHLVEDKGIRQLLDIGTGLPTGANTHEVAQRIAPDARIVYVDNDPIVLTHASALLTSSPEGTTTYIDADARDTERILRAAAETLDFERPVAVMLLGILNFIPDTAEARSIVRTLMDAVPSGSYLVLTHPTLDADVGGADNQPAMDFWNANATPPITGRTRAELLSFMEDLELLPPGIESCARWRSPEAPPVPQVPQLGAVARKP</sequence>
<gene>
    <name evidence="2" type="ORF">GCM10012286_71350</name>
</gene>
<evidence type="ECO:0008006" key="4">
    <source>
        <dbReference type="Google" id="ProtNLM"/>
    </source>
</evidence>